<dbReference type="RefSeq" id="WP_074714615.1">
    <property type="nucleotide sequence ID" value="NZ_FNWV01000002.1"/>
</dbReference>
<dbReference type="EMBL" id="FNWV01000002">
    <property type="protein sequence ID" value="SEH46580.1"/>
    <property type="molecule type" value="Genomic_DNA"/>
</dbReference>
<dbReference type="Pfam" id="PF04230">
    <property type="entry name" value="PS_pyruv_trans"/>
    <property type="match status" value="1"/>
</dbReference>
<evidence type="ECO:0000259" key="1">
    <source>
        <dbReference type="Pfam" id="PF04230"/>
    </source>
</evidence>
<evidence type="ECO:0000313" key="3">
    <source>
        <dbReference type="Proteomes" id="UP000183190"/>
    </source>
</evidence>
<evidence type="ECO:0000313" key="2">
    <source>
        <dbReference type="EMBL" id="SEH46580.1"/>
    </source>
</evidence>
<dbReference type="OrthoDB" id="430408at2"/>
<proteinExistence type="predicted"/>
<dbReference type="AlphaFoldDB" id="A0A1H6IHA9"/>
<protein>
    <submittedName>
        <fullName evidence="2">Polysaccharide pyruvyl transferase</fullName>
    </submittedName>
</protein>
<reference evidence="2 3" key="1">
    <citation type="submission" date="2016-10" db="EMBL/GenBank/DDBJ databases">
        <authorList>
            <person name="de Groot N.N."/>
        </authorList>
    </citation>
    <scope>NUCLEOTIDE SEQUENCE [LARGE SCALE GENOMIC DNA]</scope>
    <source>
        <strain evidence="2 3">YAD2003</strain>
    </source>
</reference>
<name>A0A1H6IHA9_RUMFL</name>
<keyword evidence="2" id="KW-0808">Transferase</keyword>
<sequence length="374" mass="43530">MKIGVITWYTGPNYGTNLQAVALQWYLRKQGHDVHIIDYNEELIRYESHRTFMERLKRQPYKYAMIYANSKYGKEIALRDKNLSNTIREKCILTEKADTIADFVTICNQFDLIIVGSDQLWNPGWYSPVYYLDYDEIKTRRIAYSPSLGVNSIPPETAEKIRHGLKKFSAISVREAKGAELLKQLTDLPPKVTVDPTLLLNEDDWLSIFPGGNKKISSKYVLSVFLTDNFNHWHAVKKFAQKHNLQHIIVPYMGFSYFQKGKICADTDLSKLLDLFRSAEYVITDSFHMSVFSIIHKKNFYVFERFKENLETSTNSRVKNLLKMAKLEDRYISYNSRHIKDKSDIDYDNSLSSLEKEILFSREFLIGAIGSDCK</sequence>
<accession>A0A1H6IHA9</accession>
<dbReference type="InterPro" id="IPR007345">
    <property type="entry name" value="Polysacch_pyruvyl_Trfase"/>
</dbReference>
<dbReference type="Proteomes" id="UP000183190">
    <property type="component" value="Unassembled WGS sequence"/>
</dbReference>
<feature type="domain" description="Polysaccharide pyruvyl transferase" evidence="1">
    <location>
        <begin position="13"/>
        <end position="304"/>
    </location>
</feature>
<organism evidence="2 3">
    <name type="scientific">Ruminococcus flavefaciens</name>
    <dbReference type="NCBI Taxonomy" id="1265"/>
    <lineage>
        <taxon>Bacteria</taxon>
        <taxon>Bacillati</taxon>
        <taxon>Bacillota</taxon>
        <taxon>Clostridia</taxon>
        <taxon>Eubacteriales</taxon>
        <taxon>Oscillospiraceae</taxon>
        <taxon>Ruminococcus</taxon>
    </lineage>
</organism>
<dbReference type="GO" id="GO:0016740">
    <property type="term" value="F:transferase activity"/>
    <property type="evidence" value="ECO:0007669"/>
    <property type="project" value="UniProtKB-KW"/>
</dbReference>
<gene>
    <name evidence="2" type="ORF">SAMN02910265_00823</name>
</gene>